<evidence type="ECO:0000313" key="2">
    <source>
        <dbReference type="EMBL" id="CAE7849863.1"/>
    </source>
</evidence>
<keyword evidence="1" id="KW-1133">Transmembrane helix</keyword>
<protein>
    <submittedName>
        <fullName evidence="2">Uncharacterized protein</fullName>
    </submittedName>
</protein>
<evidence type="ECO:0000313" key="3">
    <source>
        <dbReference type="Proteomes" id="UP000601435"/>
    </source>
</evidence>
<accession>A0A813A157</accession>
<evidence type="ECO:0000256" key="1">
    <source>
        <dbReference type="SAM" id="Phobius"/>
    </source>
</evidence>
<keyword evidence="1" id="KW-0472">Membrane</keyword>
<proteinExistence type="predicted"/>
<dbReference type="EMBL" id="CAJNJA010053268">
    <property type="protein sequence ID" value="CAE7849863.1"/>
    <property type="molecule type" value="Genomic_DNA"/>
</dbReference>
<sequence>MRIYWKKRQSFSTAGAARECNGGCLCPGRSPCLSNLPRATACFELSLGVGGKLGVCAPVGARVGMPPQMPSWWRRSAHRSLMPVPRWLLGLLCIAATLPSAVTFLCRPAVIGSDAGRSSGRTQLAATAAPIARRKKGSALVKRIPPPSVKVTKLAKGERYRGYINPKLKALVAAPEYRKVVDLLFKLENEKKLDMLLANAQDYWLGLNIYEASRL</sequence>
<feature type="transmembrane region" description="Helical" evidence="1">
    <location>
        <begin position="84"/>
        <end position="105"/>
    </location>
</feature>
<name>A0A813A157_9DINO</name>
<keyword evidence="3" id="KW-1185">Reference proteome</keyword>
<dbReference type="OrthoDB" id="436756at2759"/>
<feature type="non-terminal residue" evidence="2">
    <location>
        <position position="1"/>
    </location>
</feature>
<comment type="caution">
    <text evidence="2">The sequence shown here is derived from an EMBL/GenBank/DDBJ whole genome shotgun (WGS) entry which is preliminary data.</text>
</comment>
<keyword evidence="1" id="KW-0812">Transmembrane</keyword>
<dbReference type="Proteomes" id="UP000601435">
    <property type="component" value="Unassembled WGS sequence"/>
</dbReference>
<gene>
    <name evidence="2" type="ORF">SNEC2469_LOCUS26306</name>
</gene>
<organism evidence="2 3">
    <name type="scientific">Symbiodinium necroappetens</name>
    <dbReference type="NCBI Taxonomy" id="1628268"/>
    <lineage>
        <taxon>Eukaryota</taxon>
        <taxon>Sar</taxon>
        <taxon>Alveolata</taxon>
        <taxon>Dinophyceae</taxon>
        <taxon>Suessiales</taxon>
        <taxon>Symbiodiniaceae</taxon>
        <taxon>Symbiodinium</taxon>
    </lineage>
</organism>
<reference evidence="2" key="1">
    <citation type="submission" date="2021-02" db="EMBL/GenBank/DDBJ databases">
        <authorList>
            <person name="Dougan E. K."/>
            <person name="Rhodes N."/>
            <person name="Thang M."/>
            <person name="Chan C."/>
        </authorList>
    </citation>
    <scope>NUCLEOTIDE SEQUENCE</scope>
</reference>
<dbReference type="AlphaFoldDB" id="A0A813A157"/>